<proteinExistence type="predicted"/>
<dbReference type="GO" id="GO:0007015">
    <property type="term" value="P:actin filament organization"/>
    <property type="evidence" value="ECO:0007669"/>
    <property type="project" value="InterPro"/>
</dbReference>
<dbReference type="AlphaFoldDB" id="A0A6S7I8D1"/>
<dbReference type="PANTHER" id="PTHR15435:SF2">
    <property type="entry name" value="KICSTOR COMPLEX PROTEIN KAPTIN"/>
    <property type="match status" value="1"/>
</dbReference>
<evidence type="ECO:0000313" key="1">
    <source>
        <dbReference type="EMBL" id="CAB4015075.1"/>
    </source>
</evidence>
<dbReference type="OrthoDB" id="10267127at2759"/>
<dbReference type="InterPro" id="IPR029982">
    <property type="entry name" value="Kptn"/>
</dbReference>
<dbReference type="EMBL" id="CACRXK020008567">
    <property type="protein sequence ID" value="CAB4015075.1"/>
    <property type="molecule type" value="Genomic_DNA"/>
</dbReference>
<feature type="non-terminal residue" evidence="1">
    <location>
        <position position="1"/>
    </location>
</feature>
<dbReference type="GO" id="GO:0030027">
    <property type="term" value="C:lamellipodium"/>
    <property type="evidence" value="ECO:0007669"/>
    <property type="project" value="TreeGrafter"/>
</dbReference>
<comment type="caution">
    <text evidence="1">The sequence shown here is derived from an EMBL/GenBank/DDBJ whole genome shotgun (WGS) entry which is preliminary data.</text>
</comment>
<keyword evidence="2" id="KW-1185">Reference proteome</keyword>
<dbReference type="Proteomes" id="UP001152795">
    <property type="component" value="Unassembled WGS sequence"/>
</dbReference>
<dbReference type="GO" id="GO:0015629">
    <property type="term" value="C:actin cytoskeleton"/>
    <property type="evidence" value="ECO:0007669"/>
    <property type="project" value="InterPro"/>
</dbReference>
<organism evidence="1 2">
    <name type="scientific">Paramuricea clavata</name>
    <name type="common">Red gorgonian</name>
    <name type="synonym">Violescent sea-whip</name>
    <dbReference type="NCBI Taxonomy" id="317549"/>
    <lineage>
        <taxon>Eukaryota</taxon>
        <taxon>Metazoa</taxon>
        <taxon>Cnidaria</taxon>
        <taxon>Anthozoa</taxon>
        <taxon>Octocorallia</taxon>
        <taxon>Malacalcyonacea</taxon>
        <taxon>Plexauridae</taxon>
        <taxon>Paramuricea</taxon>
    </lineage>
</organism>
<name>A0A6S7I8D1_PARCT</name>
<protein>
    <submittedName>
        <fullName evidence="1">Uncharacterized protein</fullName>
    </submittedName>
</protein>
<reference evidence="1" key="1">
    <citation type="submission" date="2020-04" db="EMBL/GenBank/DDBJ databases">
        <authorList>
            <person name="Alioto T."/>
            <person name="Alioto T."/>
            <person name="Gomez Garrido J."/>
        </authorList>
    </citation>
    <scope>NUCLEOTIDE SEQUENCE</scope>
    <source>
        <strain evidence="1">A484AB</strain>
    </source>
</reference>
<dbReference type="GO" id="GO:0051015">
    <property type="term" value="F:actin filament binding"/>
    <property type="evidence" value="ECO:0007669"/>
    <property type="project" value="TreeGrafter"/>
</dbReference>
<gene>
    <name evidence="1" type="ORF">PACLA_8A086095</name>
</gene>
<dbReference type="PANTHER" id="PTHR15435">
    <property type="entry name" value="KICSTOR COMPLEX PROTEIN KAPTIN"/>
    <property type="match status" value="1"/>
</dbReference>
<dbReference type="GO" id="GO:1904262">
    <property type="term" value="P:negative regulation of TORC1 signaling"/>
    <property type="evidence" value="ECO:0007669"/>
    <property type="project" value="TreeGrafter"/>
</dbReference>
<dbReference type="GO" id="GO:0034198">
    <property type="term" value="P:cellular response to amino acid starvation"/>
    <property type="evidence" value="ECO:0007669"/>
    <property type="project" value="TreeGrafter"/>
</dbReference>
<sequence>EFLVYKLTKEYNESCKGKLQATLCWTKSFAQPLYGIDYIDLTNDGVRELIVASSKGLHVLQHKFTKIVTRFQEEFAYIEGEEDDSSEN</sequence>
<accession>A0A6S7I8D1</accession>
<evidence type="ECO:0000313" key="2">
    <source>
        <dbReference type="Proteomes" id="UP001152795"/>
    </source>
</evidence>